<feature type="signal peptide" evidence="4">
    <location>
        <begin position="1"/>
        <end position="19"/>
    </location>
</feature>
<dbReference type="InterPro" id="IPR014718">
    <property type="entry name" value="GH-type_carb-bd"/>
</dbReference>
<dbReference type="AlphaFoldDB" id="A0A1M6A9F6"/>
<dbReference type="Pfam" id="PF07971">
    <property type="entry name" value="Glyco_hydro_92"/>
    <property type="match status" value="2"/>
</dbReference>
<dbReference type="SUPFAM" id="SSF48208">
    <property type="entry name" value="Six-hairpin glycosidases"/>
    <property type="match status" value="1"/>
</dbReference>
<dbReference type="InterPro" id="IPR050883">
    <property type="entry name" value="PNGase"/>
</dbReference>
<sequence>MRHFSVILVLCLSLSMVQAQQTSFVNPFIGTSDDHGQTDPSATIPFGMIKPGPETMPRGNGGYDYQAQQLKGFSQTRMSGVGCIGVGGNLLITPFVGTSCKPLKMDKASEVAVPGYYSITLDNQLKVEITTGRTAAIYRFTYPSTEAAGIKIDFKHSYGKHIAEEHNIVGNNAVRGFVRSACTCDLGSYKFYYYIEKDKSACKPEDNDSELLWKFQTEPNEQIILKIGLSSVSAEEAEANLKQECSDLSFEQVRAKARANWENLLGHIQVETSDEDLKTSFYTRLYHACQTPFTINDYSGSYRGSDGKVYKGQQLPYYHGWSIWDTYRTKYPLLSIVCPTEYKQMISSLAGLYKQGKPRSATKTEPFLTTRTEHSIITILDALQKGMFDGSLDELLPLMLKEAEDISNDSPDKALERGYDFWGVSELAGKIGNKELKKEFSLRSKDYRPIWLQKFKNIGPTSDIMHGDGLYEGTIWQYRWFVPHDFDWVISTLGSKKKVLNELDYFFENNLFNMGNQPDIHVPFLYYYLEEPWKTQKLVRQILLEPTTNYYGTHEKWEKPYIGKIFTTTPRGYLKEMDDDAGTMSSWFVLSSIGLFPVCPGVPYYWISAPVFDAVTLHPTSQQEFKIHVNRPDAECIYIQKAVLNGKTLNRSWLSYEEIMQGGDLTLELGKSPNKRWGNNTDFVKSLFKK</sequence>
<dbReference type="PANTHER" id="PTHR12143">
    <property type="entry name" value="PEPTIDE N-GLYCANASE PNGASE -RELATED"/>
    <property type="match status" value="1"/>
</dbReference>
<keyword evidence="8" id="KW-1185">Reference proteome</keyword>
<accession>A0A1M6A9F6</accession>
<keyword evidence="4" id="KW-0732">Signal</keyword>
<evidence type="ECO:0000259" key="5">
    <source>
        <dbReference type="Pfam" id="PF07971"/>
    </source>
</evidence>
<dbReference type="GO" id="GO:0006516">
    <property type="term" value="P:glycoprotein catabolic process"/>
    <property type="evidence" value="ECO:0007669"/>
    <property type="project" value="TreeGrafter"/>
</dbReference>
<dbReference type="PANTHER" id="PTHR12143:SF39">
    <property type="entry name" value="SECRETED PROTEIN"/>
    <property type="match status" value="1"/>
</dbReference>
<proteinExistence type="predicted"/>
<dbReference type="EMBL" id="FQZN01000001">
    <property type="protein sequence ID" value="SHI33105.1"/>
    <property type="molecule type" value="Genomic_DNA"/>
</dbReference>
<dbReference type="GO" id="GO:0000224">
    <property type="term" value="F:peptide-N4-(N-acetyl-beta-glucosaminyl)asparagine amidase activity"/>
    <property type="evidence" value="ECO:0007669"/>
    <property type="project" value="TreeGrafter"/>
</dbReference>
<evidence type="ECO:0000256" key="2">
    <source>
        <dbReference type="ARBA" id="ARBA00011245"/>
    </source>
</evidence>
<dbReference type="InterPro" id="IPR008928">
    <property type="entry name" value="6-hairpin_glycosidase_sf"/>
</dbReference>
<comment type="subunit">
    <text evidence="2">Monomer.</text>
</comment>
<dbReference type="Pfam" id="PF17678">
    <property type="entry name" value="Glyco_hydro_92N"/>
    <property type="match status" value="1"/>
</dbReference>
<dbReference type="GO" id="GO:0030246">
    <property type="term" value="F:carbohydrate binding"/>
    <property type="evidence" value="ECO:0007669"/>
    <property type="project" value="InterPro"/>
</dbReference>
<keyword evidence="3" id="KW-0106">Calcium</keyword>
<dbReference type="Proteomes" id="UP000184192">
    <property type="component" value="Unassembled WGS sequence"/>
</dbReference>
<evidence type="ECO:0000259" key="6">
    <source>
        <dbReference type="Pfam" id="PF17678"/>
    </source>
</evidence>
<evidence type="ECO:0000313" key="7">
    <source>
        <dbReference type="EMBL" id="SHI33105.1"/>
    </source>
</evidence>
<gene>
    <name evidence="7" type="ORF">SAMN05444350_101129</name>
</gene>
<dbReference type="InterPro" id="IPR012939">
    <property type="entry name" value="Glyco_hydro_92"/>
</dbReference>
<comment type="cofactor">
    <cofactor evidence="1">
        <name>Ca(2+)</name>
        <dbReference type="ChEBI" id="CHEBI:29108"/>
    </cofactor>
</comment>
<reference evidence="8" key="1">
    <citation type="submission" date="2016-11" db="EMBL/GenBank/DDBJ databases">
        <authorList>
            <person name="Varghese N."/>
            <person name="Submissions S."/>
        </authorList>
    </citation>
    <scope>NUCLEOTIDE SEQUENCE [LARGE SCALE GENOMIC DNA]</scope>
    <source>
        <strain evidence="8">DSM 26884</strain>
    </source>
</reference>
<evidence type="ECO:0000313" key="8">
    <source>
        <dbReference type="Proteomes" id="UP000184192"/>
    </source>
</evidence>
<dbReference type="InterPro" id="IPR041371">
    <property type="entry name" value="GH92_N"/>
</dbReference>
<dbReference type="Gene3D" id="2.70.98.10">
    <property type="match status" value="1"/>
</dbReference>
<feature type="domain" description="Glycosyl hydrolase family 92" evidence="5">
    <location>
        <begin position="410"/>
        <end position="671"/>
    </location>
</feature>
<evidence type="ECO:0000256" key="3">
    <source>
        <dbReference type="ARBA" id="ARBA00022837"/>
    </source>
</evidence>
<dbReference type="GO" id="GO:0005829">
    <property type="term" value="C:cytosol"/>
    <property type="evidence" value="ECO:0007669"/>
    <property type="project" value="TreeGrafter"/>
</dbReference>
<evidence type="ECO:0000256" key="4">
    <source>
        <dbReference type="SAM" id="SignalP"/>
    </source>
</evidence>
<feature type="chain" id="PRO_5009915649" evidence="4">
    <location>
        <begin position="20"/>
        <end position="690"/>
    </location>
</feature>
<name>A0A1M6A9F6_9BACE</name>
<organism evidence="7 8">
    <name type="scientific">Bacteroides stercorirosoris</name>
    <dbReference type="NCBI Taxonomy" id="871324"/>
    <lineage>
        <taxon>Bacteria</taxon>
        <taxon>Pseudomonadati</taxon>
        <taxon>Bacteroidota</taxon>
        <taxon>Bacteroidia</taxon>
        <taxon>Bacteroidales</taxon>
        <taxon>Bacteroidaceae</taxon>
        <taxon>Bacteroides</taxon>
    </lineage>
</organism>
<dbReference type="GO" id="GO:0005975">
    <property type="term" value="P:carbohydrate metabolic process"/>
    <property type="evidence" value="ECO:0007669"/>
    <property type="project" value="InterPro"/>
</dbReference>
<feature type="domain" description="Glycosyl hydrolase family 92" evidence="5">
    <location>
        <begin position="237"/>
        <end position="407"/>
    </location>
</feature>
<feature type="domain" description="Glycosyl hydrolase family 92 N-terminal" evidence="6">
    <location>
        <begin position="24"/>
        <end position="230"/>
    </location>
</feature>
<evidence type="ECO:0000256" key="1">
    <source>
        <dbReference type="ARBA" id="ARBA00001913"/>
    </source>
</evidence>
<protein>
    <submittedName>
        <fullName evidence="7">Alpha-1,2-mannosidase, putative</fullName>
    </submittedName>
</protein>
<dbReference type="Gene3D" id="1.20.1610.10">
    <property type="entry name" value="alpha-1,2-mannosidases domains"/>
    <property type="match status" value="1"/>
</dbReference>
<dbReference type="eggNOG" id="COG3537">
    <property type="taxonomic scope" value="Bacteria"/>
</dbReference>
<dbReference type="Gene3D" id="1.20.1050.60">
    <property type="entry name" value="alpha-1,2-mannosidase"/>
    <property type="match status" value="1"/>
</dbReference>
<dbReference type="Gene3D" id="3.30.2080.10">
    <property type="entry name" value="GH92 mannosidase domain"/>
    <property type="match status" value="1"/>
</dbReference>